<dbReference type="Proteomes" id="UP001321492">
    <property type="component" value="Unassembled WGS sequence"/>
</dbReference>
<accession>A0ABT7AL93</accession>
<comment type="caution">
    <text evidence="1">The sequence shown here is derived from an EMBL/GenBank/DDBJ whole genome shotgun (WGS) entry which is preliminary data.</text>
</comment>
<evidence type="ECO:0000313" key="1">
    <source>
        <dbReference type="EMBL" id="MDJ1160153.1"/>
    </source>
</evidence>
<keyword evidence="2" id="KW-1185">Reference proteome</keyword>
<protein>
    <submittedName>
        <fullName evidence="1">Uncharacterized protein</fullName>
    </submittedName>
</protein>
<name>A0ABT7AL93_9HYPH</name>
<gene>
    <name evidence="1" type="ORF">QNA08_18225</name>
</gene>
<evidence type="ECO:0000313" key="2">
    <source>
        <dbReference type="Proteomes" id="UP001321492"/>
    </source>
</evidence>
<reference evidence="1 2" key="1">
    <citation type="submission" date="2023-05" db="EMBL/GenBank/DDBJ databases">
        <title>Chelatococcus sp. nov., a moderately thermophilic bacterium isolated from hot spring microbial mat.</title>
        <authorList>
            <person name="Hu C.-J."/>
            <person name="Li W.-J."/>
        </authorList>
    </citation>
    <scope>NUCLEOTIDE SEQUENCE [LARGE SCALE GENOMIC DNA]</scope>
    <source>
        <strain evidence="1 2">SYSU G07232</strain>
    </source>
</reference>
<dbReference type="RefSeq" id="WP_283742154.1">
    <property type="nucleotide sequence ID" value="NZ_JASJEV010000018.1"/>
</dbReference>
<proteinExistence type="predicted"/>
<sequence length="86" mass="9161">MSETTFYVVQPFSRSAEGRLVREAPTWARDAAFAGHLAKQLSQSKAGVVALMQTVNEATQGSEEAEIIAAYGRIPTLLVAPAAVLN</sequence>
<dbReference type="EMBL" id="JASJEV010000018">
    <property type="protein sequence ID" value="MDJ1160153.1"/>
    <property type="molecule type" value="Genomic_DNA"/>
</dbReference>
<organism evidence="1 2">
    <name type="scientific">Chelatococcus albus</name>
    <dbReference type="NCBI Taxonomy" id="3047466"/>
    <lineage>
        <taxon>Bacteria</taxon>
        <taxon>Pseudomonadati</taxon>
        <taxon>Pseudomonadota</taxon>
        <taxon>Alphaproteobacteria</taxon>
        <taxon>Hyphomicrobiales</taxon>
        <taxon>Chelatococcaceae</taxon>
        <taxon>Chelatococcus</taxon>
    </lineage>
</organism>